<protein>
    <submittedName>
        <fullName evidence="5">Putative DnaJ domain protein</fullName>
    </submittedName>
</protein>
<dbReference type="PROSITE" id="PS50076">
    <property type="entry name" value="DNAJ_2"/>
    <property type="match status" value="1"/>
</dbReference>
<dbReference type="Proteomes" id="UP000013940">
    <property type="component" value="Chromosome"/>
</dbReference>
<dbReference type="HOGENOM" id="CLU_034650_0_0_6"/>
<dbReference type="KEGG" id="pprc:PFLCHA0_c28970"/>
<feature type="domain" description="J" evidence="4">
    <location>
        <begin position="2"/>
        <end position="64"/>
    </location>
</feature>
<feature type="transmembrane region" description="Helical" evidence="3">
    <location>
        <begin position="436"/>
        <end position="459"/>
    </location>
</feature>
<feature type="region of interest" description="Disordered" evidence="2">
    <location>
        <begin position="58"/>
        <end position="84"/>
    </location>
</feature>
<dbReference type="CDD" id="cd06257">
    <property type="entry name" value="DnaJ"/>
    <property type="match status" value="1"/>
</dbReference>
<dbReference type="InterPro" id="IPR001623">
    <property type="entry name" value="DnaJ_domain"/>
</dbReference>
<organism evidence="5 6">
    <name type="scientific">Pseudomonas protegens (strain DSM 19095 / LMG 27888 / CFBP 6595 / CHA0)</name>
    <dbReference type="NCBI Taxonomy" id="1124983"/>
    <lineage>
        <taxon>Bacteria</taxon>
        <taxon>Pseudomonadati</taxon>
        <taxon>Pseudomonadota</taxon>
        <taxon>Gammaproteobacteria</taxon>
        <taxon>Pseudomonadales</taxon>
        <taxon>Pseudomonadaceae</taxon>
        <taxon>Pseudomonas</taxon>
    </lineage>
</organism>
<dbReference type="Gene3D" id="1.10.287.110">
    <property type="entry name" value="DnaJ domain"/>
    <property type="match status" value="1"/>
</dbReference>
<keyword evidence="1" id="KW-0143">Chaperone</keyword>
<dbReference type="RefSeq" id="WP_015635497.1">
    <property type="nucleotide sequence ID" value="NC_021237.1"/>
</dbReference>
<evidence type="ECO:0000256" key="2">
    <source>
        <dbReference type="SAM" id="MobiDB-lite"/>
    </source>
</evidence>
<dbReference type="eggNOG" id="COG2214">
    <property type="taxonomic scope" value="Bacteria"/>
</dbReference>
<evidence type="ECO:0000313" key="6">
    <source>
        <dbReference type="Proteomes" id="UP000013940"/>
    </source>
</evidence>
<feature type="transmembrane region" description="Helical" evidence="3">
    <location>
        <begin position="343"/>
        <end position="362"/>
    </location>
</feature>
<dbReference type="SUPFAM" id="SSF46565">
    <property type="entry name" value="Chaperone J-domain"/>
    <property type="match status" value="1"/>
</dbReference>
<keyword evidence="3" id="KW-0812">Transmembrane</keyword>
<accession>A0A2C9ELZ9</accession>
<gene>
    <name evidence="5" type="ORF">PFLCHA0_c28970</name>
</gene>
<feature type="transmembrane region" description="Helical" evidence="3">
    <location>
        <begin position="480"/>
        <end position="499"/>
    </location>
</feature>
<dbReference type="GeneID" id="57475895"/>
<dbReference type="EMBL" id="CP003190">
    <property type="protein sequence ID" value="AGL84667.1"/>
    <property type="molecule type" value="Genomic_DNA"/>
</dbReference>
<evidence type="ECO:0000259" key="4">
    <source>
        <dbReference type="PROSITE" id="PS50076"/>
    </source>
</evidence>
<evidence type="ECO:0000313" key="5">
    <source>
        <dbReference type="EMBL" id="AGL84667.1"/>
    </source>
</evidence>
<keyword evidence="3" id="KW-1133">Transmembrane helix</keyword>
<name>A0A2C9ELZ9_PSEPH</name>
<reference evidence="6" key="1">
    <citation type="journal article" date="2014" name="Genome Announc.">
        <title>Full-genome sequence of the plant growth-promoting bacterium Pseudomonas protegens CHA0.</title>
        <authorList>
            <person name="Jousset A."/>
            <person name="Schuldes J."/>
            <person name="Keel C."/>
            <person name="Maurhofer M."/>
            <person name="Daniel R."/>
            <person name="Scheu S."/>
            <person name="Thuermer A."/>
        </authorList>
    </citation>
    <scope>NUCLEOTIDE SEQUENCE [LARGE SCALE GENOMIC DNA]</scope>
    <source>
        <strain evidence="6">DSM 19095 / LMG 27888 / CFBP 6595 / CHA0</strain>
    </source>
</reference>
<sequence>MSCWTLLGLPATADTRTIKRHYARLLKQTRPDEDPVAFQRLREAYESALEQARWLGMQEQDPHSDEDPVPLAGQAPQGPKPLSPAQRVAPLLEGIRIEQLDLRYQQAIQSDCLLEFELGLLRHCVERPDQSQQLLAWAFATFHWLSAWQRLELPEYLIDALLEQCQEKLLQPLQDALAQRDDQALLQAYAQRQQQPWLNSLDQGQWFNLQLVELLLNSPYWSSPGFAAVCAGQGWHNGADNACPALEWERLKARDEAPVFIARQQALATQAPASPQQRAAYLLLAPISFTRRRNFARRLRPDDWACCRQLSSRLHANHPEVSAGMPGGTPFFWRDWEFAFNAWPMYLGIVLACLAGAVARYAPQAGSLGEIIGVTLFWSTCFAGAGALLGWLWQPLAHRLWVRDQALGARLPHWLDPDREVLVLRDLLPALLISGALGYFCGPVSAATYLAVLLGVASLRRRELKAQASWEKPAPWRRRLLIGLGCMVLVAGLGSLQLFTSQRTLNPNQGLQQWSERLCARMPANAEGCTAPATARQWYGQEGQP</sequence>
<keyword evidence="3" id="KW-0472">Membrane</keyword>
<dbReference type="AlphaFoldDB" id="A0A2C9ELZ9"/>
<dbReference type="SMART" id="SM00271">
    <property type="entry name" value="DnaJ"/>
    <property type="match status" value="1"/>
</dbReference>
<feature type="transmembrane region" description="Helical" evidence="3">
    <location>
        <begin position="374"/>
        <end position="393"/>
    </location>
</feature>
<dbReference type="InterPro" id="IPR036869">
    <property type="entry name" value="J_dom_sf"/>
</dbReference>
<evidence type="ECO:0000256" key="1">
    <source>
        <dbReference type="ARBA" id="ARBA00023186"/>
    </source>
</evidence>
<evidence type="ECO:0000256" key="3">
    <source>
        <dbReference type="SAM" id="Phobius"/>
    </source>
</evidence>
<proteinExistence type="predicted"/>